<dbReference type="InterPro" id="IPR018060">
    <property type="entry name" value="HTH_AraC"/>
</dbReference>
<dbReference type="GO" id="GO:0003700">
    <property type="term" value="F:DNA-binding transcription factor activity"/>
    <property type="evidence" value="ECO:0007669"/>
    <property type="project" value="InterPro"/>
</dbReference>
<evidence type="ECO:0000256" key="3">
    <source>
        <dbReference type="ARBA" id="ARBA00023163"/>
    </source>
</evidence>
<dbReference type="InterPro" id="IPR009057">
    <property type="entry name" value="Homeodomain-like_sf"/>
</dbReference>
<dbReference type="PRINTS" id="PR00032">
    <property type="entry name" value="HTHARAC"/>
</dbReference>
<gene>
    <name evidence="6" type="ORF">FE782_03405</name>
</gene>
<dbReference type="Gene3D" id="1.10.10.60">
    <property type="entry name" value="Homeodomain-like"/>
    <property type="match status" value="2"/>
</dbReference>
<evidence type="ECO:0000256" key="1">
    <source>
        <dbReference type="ARBA" id="ARBA00023015"/>
    </source>
</evidence>
<dbReference type="EMBL" id="VCIW01000002">
    <property type="protein sequence ID" value="TLS53334.1"/>
    <property type="molecule type" value="Genomic_DNA"/>
</dbReference>
<dbReference type="Proteomes" id="UP000309676">
    <property type="component" value="Unassembled WGS sequence"/>
</dbReference>
<dbReference type="SUPFAM" id="SSF46689">
    <property type="entry name" value="Homeodomain-like"/>
    <property type="match status" value="2"/>
</dbReference>
<dbReference type="GO" id="GO:0043565">
    <property type="term" value="F:sequence-specific DNA binding"/>
    <property type="evidence" value="ECO:0007669"/>
    <property type="project" value="InterPro"/>
</dbReference>
<dbReference type="SMART" id="SM00342">
    <property type="entry name" value="HTH_ARAC"/>
    <property type="match status" value="1"/>
</dbReference>
<feature type="domain" description="HTH araC/xylS-type" evidence="4">
    <location>
        <begin position="687"/>
        <end position="785"/>
    </location>
</feature>
<dbReference type="InterPro" id="IPR020449">
    <property type="entry name" value="Tscrpt_reg_AraC-type_HTH"/>
</dbReference>
<feature type="domain" description="GGDEF" evidence="5">
    <location>
        <begin position="431"/>
        <end position="560"/>
    </location>
</feature>
<dbReference type="InterPro" id="IPR000160">
    <property type="entry name" value="GGDEF_dom"/>
</dbReference>
<reference evidence="6 7" key="1">
    <citation type="submission" date="2019-05" db="EMBL/GenBank/DDBJ databases">
        <authorList>
            <person name="Narsing Rao M.P."/>
            <person name="Li W.J."/>
        </authorList>
    </citation>
    <scope>NUCLEOTIDE SEQUENCE [LARGE SCALE GENOMIC DNA]</scope>
    <source>
        <strain evidence="6 7">SYSU_K30003</strain>
    </source>
</reference>
<dbReference type="PROSITE" id="PS01124">
    <property type="entry name" value="HTH_ARAC_FAMILY_2"/>
    <property type="match status" value="1"/>
</dbReference>
<keyword evidence="7" id="KW-1185">Reference proteome</keyword>
<dbReference type="OrthoDB" id="2497595at2"/>
<comment type="caution">
    <text evidence="6">The sequence shown here is derived from an EMBL/GenBank/DDBJ whole genome shotgun (WGS) entry which is preliminary data.</text>
</comment>
<dbReference type="AlphaFoldDB" id="A0A5R9GIQ9"/>
<sequence>MTNGISWISRLYRWKRRTFLMKLIVTTALIAVIPNLISDFIAYHKVSKTLERETGNTKLQYLNQTINAMEIILGRIQENARQLALSRAFQDFESFPNGSYYESLQGELPKEDLPALYSYLEEKTNAFLTLNAFKLSNAFVDSVYFYDASKRLVITSESDGSNRQFPVESFYDTGWLEALVEPEADPILMDTRVAKRFHSGQISVLSVIHKSEKGGNAFVVNLDASKMYSGIVNKLNDRDEIYVLSPEADLLFHSRRENESQTAARLIRESERLLGGTGSFVAETDEGLKLVSYAASPQLRWTFVNVADMQALAKGTASIKQTILISAAALVLLSFTLAYLSSRRIYKPISRLSAIVQGRGGAGPGGSDEIRDIGSFMESTMHERDFYKEKLEESLPFYREQFKTSLLHRHALRPEEIEEKKKYLGLTIDSRDLTLMLLDWDNGDPVASEQEMIRSDLFRIRVTETIKQSNVIGRKHFLVDTDKNRLGIVLNCGEADRQYAFQLGQRLLDRVSSEFGIAFTIGVGRVCPTIGELPRAYDEAVEALKYRILFGKGDVISIEDIRNEAEIEFVYPKEKEELLLSHVKTAREAEARQAFDDLMEDVVARKNKLHYNQIQPIFMRLLTELTTAFHQLGTDLRTACGLEADPYRELLNLDSLDAIHGWFHELIGQATAYIEREMNSKGNQHISKVIDIVEREYARDLSLHSVAEQLNLNPAYISRLFKQITGQSFVDYLKFVRIERSKELLSRSGMKVNEISRLVGYGNAYYFIKVFKEMIGLTPGEYKKLYGS</sequence>
<keyword evidence="3" id="KW-0804">Transcription</keyword>
<dbReference type="PANTHER" id="PTHR43280">
    <property type="entry name" value="ARAC-FAMILY TRANSCRIPTIONAL REGULATOR"/>
    <property type="match status" value="1"/>
</dbReference>
<dbReference type="Pfam" id="PF12833">
    <property type="entry name" value="HTH_18"/>
    <property type="match status" value="1"/>
</dbReference>
<dbReference type="Pfam" id="PF17853">
    <property type="entry name" value="GGDEF_2"/>
    <property type="match status" value="1"/>
</dbReference>
<evidence type="ECO:0000259" key="4">
    <source>
        <dbReference type="PROSITE" id="PS01124"/>
    </source>
</evidence>
<evidence type="ECO:0000256" key="2">
    <source>
        <dbReference type="ARBA" id="ARBA00023125"/>
    </source>
</evidence>
<keyword evidence="2" id="KW-0238">DNA-binding</keyword>
<evidence type="ECO:0000313" key="6">
    <source>
        <dbReference type="EMBL" id="TLS53334.1"/>
    </source>
</evidence>
<accession>A0A5R9GIQ9</accession>
<name>A0A5R9GIQ9_9BACL</name>
<dbReference type="InterPro" id="IPR018062">
    <property type="entry name" value="HTH_AraC-typ_CS"/>
</dbReference>
<keyword evidence="1" id="KW-0805">Transcription regulation</keyword>
<dbReference type="InterPro" id="IPR041522">
    <property type="entry name" value="CdaR_GGDEF"/>
</dbReference>
<evidence type="ECO:0000313" key="7">
    <source>
        <dbReference type="Proteomes" id="UP000309676"/>
    </source>
</evidence>
<proteinExistence type="predicted"/>
<organism evidence="6 7">
    <name type="scientific">Paenibacillus antri</name>
    <dbReference type="NCBI Taxonomy" id="2582848"/>
    <lineage>
        <taxon>Bacteria</taxon>
        <taxon>Bacillati</taxon>
        <taxon>Bacillota</taxon>
        <taxon>Bacilli</taxon>
        <taxon>Bacillales</taxon>
        <taxon>Paenibacillaceae</taxon>
        <taxon>Paenibacillus</taxon>
    </lineage>
</organism>
<dbReference type="RefSeq" id="WP_138192531.1">
    <property type="nucleotide sequence ID" value="NZ_VCIW01000002.1"/>
</dbReference>
<evidence type="ECO:0000259" key="5">
    <source>
        <dbReference type="PROSITE" id="PS50887"/>
    </source>
</evidence>
<dbReference type="PANTHER" id="PTHR43280:SF28">
    <property type="entry name" value="HTH-TYPE TRANSCRIPTIONAL ACTIVATOR RHAS"/>
    <property type="match status" value="1"/>
</dbReference>
<protein>
    <submittedName>
        <fullName evidence="6">Helix-turn-helix domain-containing protein</fullName>
    </submittedName>
</protein>
<dbReference type="PROSITE" id="PS50887">
    <property type="entry name" value="GGDEF"/>
    <property type="match status" value="1"/>
</dbReference>
<dbReference type="PROSITE" id="PS00041">
    <property type="entry name" value="HTH_ARAC_FAMILY_1"/>
    <property type="match status" value="1"/>
</dbReference>